<dbReference type="CDD" id="cd03784">
    <property type="entry name" value="GT1_Gtf-like"/>
    <property type="match status" value="1"/>
</dbReference>
<dbReference type="AlphaFoldDB" id="W0FJV0"/>
<dbReference type="PANTHER" id="PTHR48050">
    <property type="entry name" value="STEROL 3-BETA-GLUCOSYLTRANSFERASE"/>
    <property type="match status" value="1"/>
</dbReference>
<name>W0FJV0_9BACT</name>
<dbReference type="InterPro" id="IPR002213">
    <property type="entry name" value="UDP_glucos_trans"/>
</dbReference>
<dbReference type="GO" id="GO:0008194">
    <property type="term" value="F:UDP-glycosyltransferase activity"/>
    <property type="evidence" value="ECO:0007669"/>
    <property type="project" value="InterPro"/>
</dbReference>
<accession>W0FJV0</accession>
<evidence type="ECO:0000313" key="2">
    <source>
        <dbReference type="EMBL" id="AHF25143.1"/>
    </source>
</evidence>
<dbReference type="InterPro" id="IPR050426">
    <property type="entry name" value="Glycosyltransferase_28"/>
</dbReference>
<keyword evidence="2" id="KW-0808">Transferase</keyword>
<dbReference type="Gene3D" id="3.40.50.2000">
    <property type="entry name" value="Glycogen Phosphorylase B"/>
    <property type="match status" value="2"/>
</dbReference>
<dbReference type="SUPFAM" id="SSF53756">
    <property type="entry name" value="UDP-Glycosyltransferase/glycogen phosphorylase"/>
    <property type="match status" value="1"/>
</dbReference>
<dbReference type="EMBL" id="KC246821">
    <property type="protein sequence ID" value="AHF25143.1"/>
    <property type="molecule type" value="Genomic_DNA"/>
</dbReference>
<dbReference type="Pfam" id="PF06722">
    <property type="entry name" value="EryCIII-like_C"/>
    <property type="match status" value="1"/>
</dbReference>
<proteinExistence type="predicted"/>
<protein>
    <submittedName>
        <fullName evidence="2">Putative glycosyltransferase, MGT family</fullName>
    </submittedName>
</protein>
<organism evidence="2">
    <name type="scientific">uncultured bacterium Contig1772</name>
    <dbReference type="NCBI Taxonomy" id="1393512"/>
    <lineage>
        <taxon>Bacteria</taxon>
        <taxon>environmental samples</taxon>
    </lineage>
</organism>
<feature type="domain" description="Erythromycin biosynthesis protein CIII-like C-terminal" evidence="1">
    <location>
        <begin position="298"/>
        <end position="391"/>
    </location>
</feature>
<evidence type="ECO:0000259" key="1">
    <source>
        <dbReference type="Pfam" id="PF06722"/>
    </source>
</evidence>
<sequence length="406" mass="44028">MLCSTTGLQEVSMNVLVVPMFALSRMGGPWSRAQAIAAAFDRAGHRVVLAMADDGNCVGPCVSDTCRLPVPAPLGLPMAVSSRTFPVAERLGIAGRKPVHSFEEVLWLTGALDYAYELESVDAIRAAVELHAIDVIYSEFSLPAIIAGRALGLPVFGSFSFTTQASYASNPGKASGVRKLLRDIGLNDVESSLDLFGWLDRRFVPSCRELEPIEDDGIEFVGFLRDLPELGSERRSEQRDERRSEQRDCVLVYLGAGSVPQRRVEKVVVSALGSFGEAVYVAGSADERQEGDVYFAPRFDFSQLLPRARCFVHHGGQNSTMDALAYGVPQVIVPGRVFERRYNAESIERVGAGVKLEALEPDVLADACRRVVEDPEFRESSMSMRRLLAAGGGAARIVAVVESAVG</sequence>
<dbReference type="GO" id="GO:0016758">
    <property type="term" value="F:hexosyltransferase activity"/>
    <property type="evidence" value="ECO:0007669"/>
    <property type="project" value="UniProtKB-ARBA"/>
</dbReference>
<dbReference type="InterPro" id="IPR010610">
    <property type="entry name" value="EryCIII-like_C"/>
</dbReference>
<reference evidence="2" key="1">
    <citation type="journal article" date="2013" name="PLoS ONE">
        <title>Metagenomic insights into the carbohydrate-active enzymes carried by the microorganisms adhering to solid digesta in the rumen of cows.</title>
        <authorList>
            <person name="Wang L."/>
            <person name="Hatem A."/>
            <person name="Catalyurek U.V."/>
            <person name="Morrison M."/>
            <person name="Yu Z."/>
        </authorList>
    </citation>
    <scope>NUCLEOTIDE SEQUENCE</scope>
</reference>
<dbReference type="PANTHER" id="PTHR48050:SF13">
    <property type="entry name" value="STEROL 3-BETA-GLUCOSYLTRANSFERASE UGT80A2"/>
    <property type="match status" value="1"/>
</dbReference>
<dbReference type="GO" id="GO:0017000">
    <property type="term" value="P:antibiotic biosynthetic process"/>
    <property type="evidence" value="ECO:0007669"/>
    <property type="project" value="UniProtKB-ARBA"/>
</dbReference>